<proteinExistence type="predicted"/>
<keyword evidence="3" id="KW-1185">Reference proteome</keyword>
<evidence type="ECO:0000313" key="2">
    <source>
        <dbReference type="EMBL" id="APZ93557.1"/>
    </source>
</evidence>
<dbReference type="RefSeq" id="WP_077025005.1">
    <property type="nucleotide sequence ID" value="NZ_CP017641.1"/>
</dbReference>
<sequence precursor="true">MLRAQLTQLLAASAMIVASLPVQAQTAVASKVISDQILPKDTFLYVSFPNVTQFKTFVTQSSLGKLWQDPALDAFKSEVQTAFENELDEGFAKFQENLGVSVEEFLQIPTGEVSFAFSGGPGNTMGAVIFLDFGDSEAVVQDLLDKAAGELSKAPKLALEDESFDGTELTMFRIQYPGQPPTPLAKEFGWFIKDQRLVISNRIELLQSALTNWEGEGESFKSNETYSYIMGRCQSAERSALTTVYFDPIGLFTKLVQTGSLGQQASMGAGMALGFLPTLGLTQLKAMGAVSEAGSGDFEAVSRSLIYADQPPTGLMRAMQLDQIEQAPPSWVKEDVHAYAAMKWKIGEAYEAVESIVDMFSGAGATADQLDRLAERPPGIHLKHDIIDQLTGELRFITAAGSAEGGGYGGDQILIALGVRDSQSAGDVLAKVAEQTGLETREFRGATVYEFNAPGAGQAIGVTISDGRMLICIGSTLLDQVLRNDSDMKPLAESEEYQRVAQHFPADALSVQFTRPAEQYRSMYEMVRSGTAAEQFPGSQEIFEKIDFTTLPPFETISKYIHPTGGYSVKDDNGVFMEAFQLKN</sequence>
<evidence type="ECO:0008006" key="4">
    <source>
        <dbReference type="Google" id="ProtNLM"/>
    </source>
</evidence>
<organism evidence="2 3">
    <name type="scientific">Fuerstiella marisgermanici</name>
    <dbReference type="NCBI Taxonomy" id="1891926"/>
    <lineage>
        <taxon>Bacteria</taxon>
        <taxon>Pseudomonadati</taxon>
        <taxon>Planctomycetota</taxon>
        <taxon>Planctomycetia</taxon>
        <taxon>Planctomycetales</taxon>
        <taxon>Planctomycetaceae</taxon>
        <taxon>Fuerstiella</taxon>
    </lineage>
</organism>
<dbReference type="AlphaFoldDB" id="A0A1P8WHQ8"/>
<evidence type="ECO:0000256" key="1">
    <source>
        <dbReference type="SAM" id="SignalP"/>
    </source>
</evidence>
<keyword evidence="1" id="KW-0732">Signal</keyword>
<name>A0A1P8WHQ8_9PLAN</name>
<evidence type="ECO:0000313" key="3">
    <source>
        <dbReference type="Proteomes" id="UP000187735"/>
    </source>
</evidence>
<protein>
    <recommendedName>
        <fullName evidence="4">DUF3352 domain-containing protein</fullName>
    </recommendedName>
</protein>
<feature type="signal peptide" evidence="1">
    <location>
        <begin position="1"/>
        <end position="24"/>
    </location>
</feature>
<dbReference type="KEGG" id="fmr:Fuma_03175"/>
<dbReference type="EMBL" id="CP017641">
    <property type="protein sequence ID" value="APZ93557.1"/>
    <property type="molecule type" value="Genomic_DNA"/>
</dbReference>
<gene>
    <name evidence="2" type="ORF">Fuma_03175</name>
</gene>
<dbReference type="OrthoDB" id="253793at2"/>
<dbReference type="Proteomes" id="UP000187735">
    <property type="component" value="Chromosome"/>
</dbReference>
<reference evidence="2 3" key="1">
    <citation type="journal article" date="2016" name="Front. Microbiol.">
        <title>Fuerstia marisgermanicae gen. nov., sp. nov., an Unusual Member of the Phylum Planctomycetes from the German Wadden Sea.</title>
        <authorList>
            <person name="Kohn T."/>
            <person name="Heuer A."/>
            <person name="Jogler M."/>
            <person name="Vollmers J."/>
            <person name="Boedeker C."/>
            <person name="Bunk B."/>
            <person name="Rast P."/>
            <person name="Borchert D."/>
            <person name="Glockner I."/>
            <person name="Freese H.M."/>
            <person name="Klenk H.P."/>
            <person name="Overmann J."/>
            <person name="Kaster A.K."/>
            <person name="Rohde M."/>
            <person name="Wiegand S."/>
            <person name="Jogler C."/>
        </authorList>
    </citation>
    <scope>NUCLEOTIDE SEQUENCE [LARGE SCALE GENOMIC DNA]</scope>
    <source>
        <strain evidence="2 3">NH11</strain>
    </source>
</reference>
<feature type="chain" id="PRO_5013360799" description="DUF3352 domain-containing protein" evidence="1">
    <location>
        <begin position="25"/>
        <end position="584"/>
    </location>
</feature>
<accession>A0A1P8WHQ8</accession>